<gene>
    <name evidence="1" type="ORF">GGR46_001018</name>
</gene>
<comment type="caution">
    <text evidence="1">The sequence shown here is derived from an EMBL/GenBank/DDBJ whole genome shotgun (WGS) entry which is preliminary data.</text>
</comment>
<reference evidence="1 2" key="1">
    <citation type="submission" date="2020-08" db="EMBL/GenBank/DDBJ databases">
        <title>Genomic Encyclopedia of Type Strains, Phase IV (KMG-IV): sequencing the most valuable type-strain genomes for metagenomic binning, comparative biology and taxonomic classification.</title>
        <authorList>
            <person name="Goeker M."/>
        </authorList>
    </citation>
    <scope>NUCLEOTIDE SEQUENCE [LARGE SCALE GENOMIC DNA]</scope>
    <source>
        <strain evidence="1 2">DSM 101806</strain>
    </source>
</reference>
<dbReference type="Proteomes" id="UP000557392">
    <property type="component" value="Unassembled WGS sequence"/>
</dbReference>
<evidence type="ECO:0000313" key="1">
    <source>
        <dbReference type="EMBL" id="MBB4097485.1"/>
    </source>
</evidence>
<keyword evidence="2" id="KW-1185">Reference proteome</keyword>
<protein>
    <submittedName>
        <fullName evidence="1">Uncharacterized protein</fullName>
    </submittedName>
</protein>
<name>A0A7W6JQ29_9SPHN</name>
<dbReference type="AlphaFoldDB" id="A0A7W6JQ29"/>
<dbReference type="RefSeq" id="WP_183995156.1">
    <property type="nucleotide sequence ID" value="NZ_JACIEH010000001.1"/>
</dbReference>
<accession>A0A7W6JQ29</accession>
<proteinExistence type="predicted"/>
<organism evidence="1 2">
    <name type="scientific">Sphingomonas kyeonggiensis</name>
    <dbReference type="NCBI Taxonomy" id="1268553"/>
    <lineage>
        <taxon>Bacteria</taxon>
        <taxon>Pseudomonadati</taxon>
        <taxon>Pseudomonadota</taxon>
        <taxon>Alphaproteobacteria</taxon>
        <taxon>Sphingomonadales</taxon>
        <taxon>Sphingomonadaceae</taxon>
        <taxon>Sphingomonas</taxon>
    </lineage>
</organism>
<sequence>MPQTPDDETDTEAADQPLDILLDVIATLLPTRDRGWNPVAMRPRRVIDLAENGRLDEDDLALAITALDDLAAERHLDVEVVLKLLGEAERLKHAGTQADAIGTAIKDHVGRHWGRYLPQLSHSALHEHSFRRIFMPFPQLVREDLFINDLARAIASKSIYAGNLLEVLAKVPIDTQSRARLLVDALDAWLRPPHPDTSIVSPLFAAIGRGLIWSPWAVLQAILRARPDYAARLAVFERAPLNADGARAAPYVYELATQIEPRTQERLVAAILLELIVPDWEQQGVLVRPAETRTAYVDRLVEAVGDNAPLRQATIEALLWRAEGRGTDLAHYAATALAQGEDRYTLIELEEHQHRPVQSAARAVRAAKLGDRLSVAPIPASFGLVQSLAALELRGEATAEPARTWLGDRAVEELIETTIRREELRFALEYENHGDEGEDRLLASLFGALAMRFADLDQALDALARATAAPYRASATMRYRNVDRAEEGSKGIKGVKKFSADLCLIVNPVLNGTSLGRRVTLVQAKRLYRDHAAADQPKWHASFRIEKEQVDALLAQTGSSMYFFHGPAFGGRGVPVIPTQLVADLSRHEASGHSLAREVVATASRSLADWLTYDALALRTGDPYAELVEKAEGRPGSLPRRLLELPTVEVELAVTPRSEAR</sequence>
<evidence type="ECO:0000313" key="2">
    <source>
        <dbReference type="Proteomes" id="UP000557392"/>
    </source>
</evidence>
<dbReference type="EMBL" id="JACIEH010000001">
    <property type="protein sequence ID" value="MBB4097485.1"/>
    <property type="molecule type" value="Genomic_DNA"/>
</dbReference>